<reference evidence="7 8" key="1">
    <citation type="submission" date="2019-08" db="EMBL/GenBank/DDBJ databases">
        <title>Draft genome of C. urealyticum strain VH4248.</title>
        <authorList>
            <person name="Navas J."/>
        </authorList>
    </citation>
    <scope>NUCLEOTIDE SEQUENCE [LARGE SCALE GENOMIC DNA]</scope>
    <source>
        <strain evidence="7 8">VH4248</strain>
    </source>
</reference>
<dbReference type="GO" id="GO:0030313">
    <property type="term" value="C:cell envelope"/>
    <property type="evidence" value="ECO:0007669"/>
    <property type="project" value="UniProtKB-SubCell"/>
</dbReference>
<evidence type="ECO:0000256" key="3">
    <source>
        <dbReference type="ARBA" id="ARBA00022723"/>
    </source>
</evidence>
<dbReference type="RefSeq" id="WP_148812883.1">
    <property type="nucleotide sequence ID" value="NZ_VSZI01000001.1"/>
</dbReference>
<dbReference type="AlphaFoldDB" id="A0A5D4G049"/>
<evidence type="ECO:0000256" key="5">
    <source>
        <dbReference type="SAM" id="MobiDB-lite"/>
    </source>
</evidence>
<protein>
    <submittedName>
        <fullName evidence="7">ABC transporter substrate-binding protein</fullName>
    </submittedName>
</protein>
<sequence>MSFSAITRKRGAAIFGALTLTAGLAACSEGGSQDNPAENTEFKVVASTPVWGDIAKAVIESVDGAEKTFSVETIMENKDDDPHGYEATAADIAKAKSADLIAANGAGYDNWLTDNADDAPIVTALPLAAAHTHDHGDHDHGHEGHDHGHEGHDHEGHDHEGHDHEHDHGDHEGHDHEHAHDHEGHDHEHAHDHEGHDHEHDHGSGQNPHAWLDMDIVNAFADNLAAQLHDLDEDFPAKLDEDAEIKEKTASYTERMKKLPAKKVMLTESVAEAIVEDSSLEDITPESFAKAVAREAEPSAADLAAAKKLITDGKLDVLITNEQAQTPAAEELTKAAKDKDVATVNVNETPDRGTTYFDYVDDILKQLEDA</sequence>
<gene>
    <name evidence="7" type="ORF">FYJ87_08380</name>
</gene>
<dbReference type="Pfam" id="PF01297">
    <property type="entry name" value="ZnuA"/>
    <property type="match status" value="1"/>
</dbReference>
<dbReference type="PANTHER" id="PTHR42953:SF1">
    <property type="entry name" value="METAL-BINDING PROTEIN HI_0362-RELATED"/>
    <property type="match status" value="1"/>
</dbReference>
<evidence type="ECO:0000256" key="2">
    <source>
        <dbReference type="ARBA" id="ARBA00022448"/>
    </source>
</evidence>
<dbReference type="InterPro" id="IPR050492">
    <property type="entry name" value="Bact_metal-bind_prot9"/>
</dbReference>
<feature type="compositionally biased region" description="Basic and acidic residues" evidence="5">
    <location>
        <begin position="131"/>
        <end position="203"/>
    </location>
</feature>
<feature type="region of interest" description="Disordered" evidence="5">
    <location>
        <begin position="131"/>
        <end position="210"/>
    </location>
</feature>
<accession>A0A5D4G049</accession>
<keyword evidence="4 6" id="KW-0732">Signal</keyword>
<dbReference type="PANTHER" id="PTHR42953">
    <property type="entry name" value="HIGH-AFFINITY ZINC UPTAKE SYSTEM PROTEIN ZNUA-RELATED"/>
    <property type="match status" value="1"/>
</dbReference>
<keyword evidence="2" id="KW-0813">Transport</keyword>
<dbReference type="GO" id="GO:0030001">
    <property type="term" value="P:metal ion transport"/>
    <property type="evidence" value="ECO:0007669"/>
    <property type="project" value="InterPro"/>
</dbReference>
<dbReference type="Gene3D" id="3.40.50.1980">
    <property type="entry name" value="Nitrogenase molybdenum iron protein domain"/>
    <property type="match status" value="3"/>
</dbReference>
<dbReference type="GO" id="GO:0046872">
    <property type="term" value="F:metal ion binding"/>
    <property type="evidence" value="ECO:0007669"/>
    <property type="project" value="UniProtKB-KW"/>
</dbReference>
<evidence type="ECO:0000313" key="8">
    <source>
        <dbReference type="Proteomes" id="UP000324726"/>
    </source>
</evidence>
<comment type="caution">
    <text evidence="7">The sequence shown here is derived from an EMBL/GenBank/DDBJ whole genome shotgun (WGS) entry which is preliminary data.</text>
</comment>
<dbReference type="EMBL" id="VSZI01000001">
    <property type="protein sequence ID" value="TYR20905.1"/>
    <property type="molecule type" value="Genomic_DNA"/>
</dbReference>
<evidence type="ECO:0000313" key="7">
    <source>
        <dbReference type="EMBL" id="TYR20905.1"/>
    </source>
</evidence>
<dbReference type="SUPFAM" id="SSF53807">
    <property type="entry name" value="Helical backbone' metal receptor"/>
    <property type="match status" value="1"/>
</dbReference>
<proteinExistence type="predicted"/>
<feature type="signal peptide" evidence="6">
    <location>
        <begin position="1"/>
        <end position="25"/>
    </location>
</feature>
<comment type="subcellular location">
    <subcellularLocation>
        <location evidence="1">Cell envelope</location>
    </subcellularLocation>
</comment>
<keyword evidence="3" id="KW-0479">Metal-binding</keyword>
<evidence type="ECO:0000256" key="6">
    <source>
        <dbReference type="SAM" id="SignalP"/>
    </source>
</evidence>
<dbReference type="InterPro" id="IPR006127">
    <property type="entry name" value="ZnuA-like"/>
</dbReference>
<feature type="chain" id="PRO_5039174245" evidence="6">
    <location>
        <begin position="26"/>
        <end position="370"/>
    </location>
</feature>
<dbReference type="Proteomes" id="UP000324726">
    <property type="component" value="Unassembled WGS sequence"/>
</dbReference>
<evidence type="ECO:0000256" key="1">
    <source>
        <dbReference type="ARBA" id="ARBA00004196"/>
    </source>
</evidence>
<evidence type="ECO:0000256" key="4">
    <source>
        <dbReference type="ARBA" id="ARBA00022729"/>
    </source>
</evidence>
<organism evidence="7 8">
    <name type="scientific">Corynebacterium urealyticum</name>
    <dbReference type="NCBI Taxonomy" id="43771"/>
    <lineage>
        <taxon>Bacteria</taxon>
        <taxon>Bacillati</taxon>
        <taxon>Actinomycetota</taxon>
        <taxon>Actinomycetes</taxon>
        <taxon>Mycobacteriales</taxon>
        <taxon>Corynebacteriaceae</taxon>
        <taxon>Corynebacterium</taxon>
    </lineage>
</organism>
<name>A0A5D4G049_9CORY</name>